<dbReference type="PROSITE" id="PS00216">
    <property type="entry name" value="SUGAR_TRANSPORT_1"/>
    <property type="match status" value="1"/>
</dbReference>
<feature type="transmembrane region" description="Helical" evidence="5">
    <location>
        <begin position="196"/>
        <end position="218"/>
    </location>
</feature>
<feature type="transmembrane region" description="Helical" evidence="5">
    <location>
        <begin position="968"/>
        <end position="990"/>
    </location>
</feature>
<evidence type="ECO:0000259" key="6">
    <source>
        <dbReference type="PROSITE" id="PS50850"/>
    </source>
</evidence>
<dbReference type="Gene3D" id="1.20.1250.20">
    <property type="entry name" value="MFS general substrate transporter like domains"/>
    <property type="match status" value="2"/>
</dbReference>
<dbReference type="GO" id="GO:0016020">
    <property type="term" value="C:membrane"/>
    <property type="evidence" value="ECO:0007669"/>
    <property type="project" value="UniProtKB-SubCell"/>
</dbReference>
<dbReference type="GO" id="GO:0022857">
    <property type="term" value="F:transmembrane transporter activity"/>
    <property type="evidence" value="ECO:0007669"/>
    <property type="project" value="InterPro"/>
</dbReference>
<keyword evidence="4 5" id="KW-0472">Membrane</keyword>
<sequence>MTTIALDDVLIEIGTFGRFQLRQFLLMILPLVFNAFSNLSYVFTAADLQYRCYIPECENRSDALYQAEWLHAAVPFDRNQPVRCERYEPFVNTTDSDYYLQCQAPDFNRSAITRCFDFVYEDKAATTIVNEFNLTCDENTWKITLVGTIHSIAQALALLIGGLFSDRYGRKWALLLCIALGSTLGIVRSFSMNYEMFLVLEFLEPLLGSTMYTTAFILGQELVGPKQRVFAKSLCLVVFALGEAAMGVIAMFVLNWRYYLLALFIPGLVSLSFLWVTAESVRWLLSKGRNKEAISILQKAARVNRKTLSESTEKYFASNHYQRNESPESLPASTSFFQQLAEVFKYKRLTIRLAICSFCWFTNVMVYYGLTLNSVTLAGDKNVNFILITLVEIPGAVSMNFIMNRFPRRMTQFVSLALCGVLCLVTLAIPEDDSWIHTAMFLFSKMAISFSFGVLYIYTAEIFPTNLRQSLLSMCSMIGRLGAIVAPQMPLLTKVWKPLPMTLFGSIALLSAFTILEFPETGHIRLPNTASEAENLKQSSSDNVDLDGVLNEIGQFGFFQMRQYGLMVLPIIFNALFTLSYIFTAGNLEYRCLVPECEQPGTDVYDPFWLNESMKVDNDERCQRFQHIANDTLIQHECNSESFNSSVIIACDRFVFPSDENTIVRDFNITCAQNDWKLTLVGTMNNVGQFVALPIAGYLSDRYGRRWILLVSVAGSAIFGLLRSLATSYEMFIAMEFLDPVVGSTMYTTAFILALELVGPKMRVTGNNIISCAFSFGEALLGLLAMYFRDWRILLRLLYIPGLLSLPLLYTTVESVRWLLSKNRKEEGFKILKKAAHINGKTLPQATLESFHTTTSSNTSHKSIESKNYANLVRDALTNPGLVLRVINCSFCWLTNTMVYFGLSLNSVSLSGNKYLNFILVSLIELPGFFLMQLILDRVGRKKTLFTTLVLSGLFCIISVFISDIPALKLALFLLSKLSITMSFGTLYIYTVEIFPTNLRQSLLSTCSMFGRIGSMVAPQTPLLAKFWTPLPMVLFGFLGISSGIAVLQFPETLNNELPNTLEEAMNMQGNDIIPSADM</sequence>
<dbReference type="FunFam" id="1.20.1250.20:FF:000023">
    <property type="entry name" value="Solute carrier family 22 member 6"/>
    <property type="match status" value="1"/>
</dbReference>
<reference evidence="8" key="1">
    <citation type="submission" date="2013-03" db="EMBL/GenBank/DDBJ databases">
        <title>The Genome Sequence of Anopheles dirus WRAIR2.</title>
        <authorList>
            <consortium name="The Broad Institute Genomics Platform"/>
            <person name="Neafsey D.E."/>
            <person name="Walton C."/>
            <person name="Walker B."/>
            <person name="Young S.K."/>
            <person name="Zeng Q."/>
            <person name="Gargeya S."/>
            <person name="Fitzgerald M."/>
            <person name="Haas B."/>
            <person name="Abouelleil A."/>
            <person name="Allen A.W."/>
            <person name="Alvarado L."/>
            <person name="Arachchi H.M."/>
            <person name="Berlin A.M."/>
            <person name="Chapman S.B."/>
            <person name="Gainer-Dewar J."/>
            <person name="Goldberg J."/>
            <person name="Griggs A."/>
            <person name="Gujja S."/>
            <person name="Hansen M."/>
            <person name="Howarth C."/>
            <person name="Imamovic A."/>
            <person name="Ireland A."/>
            <person name="Larimer J."/>
            <person name="McCowan C."/>
            <person name="Murphy C."/>
            <person name="Pearson M."/>
            <person name="Poon T.W."/>
            <person name="Priest M."/>
            <person name="Roberts A."/>
            <person name="Saif S."/>
            <person name="Shea T."/>
            <person name="Sisk P."/>
            <person name="Sykes S."/>
            <person name="Wortman J."/>
            <person name="Nusbaum C."/>
            <person name="Birren B."/>
        </authorList>
    </citation>
    <scope>NUCLEOTIDE SEQUENCE [LARGE SCALE GENOMIC DNA]</scope>
    <source>
        <strain evidence="8">WRAIR2</strain>
    </source>
</reference>
<evidence type="ECO:0000313" key="8">
    <source>
        <dbReference type="Proteomes" id="UP000075884"/>
    </source>
</evidence>
<dbReference type="VEuPathDB" id="VectorBase:ADIR000559"/>
<evidence type="ECO:0000256" key="1">
    <source>
        <dbReference type="ARBA" id="ARBA00004141"/>
    </source>
</evidence>
<feature type="transmembrane region" description="Helical" evidence="5">
    <location>
        <begin position="564"/>
        <end position="583"/>
    </location>
</feature>
<protein>
    <recommendedName>
        <fullName evidence="6">Major facilitator superfamily (MFS) profile domain-containing protein</fullName>
    </recommendedName>
</protein>
<feature type="transmembrane region" description="Helical" evidence="5">
    <location>
        <begin position="143"/>
        <end position="165"/>
    </location>
</feature>
<evidence type="ECO:0000313" key="7">
    <source>
        <dbReference type="EnsemblMetazoa" id="ADIR000559-PA"/>
    </source>
</evidence>
<feature type="domain" description="Major facilitator superfamily (MFS) profile" evidence="6">
    <location>
        <begin position="638"/>
        <end position="1055"/>
    </location>
</feature>
<dbReference type="PANTHER" id="PTHR24064">
    <property type="entry name" value="SOLUTE CARRIER FAMILY 22 MEMBER"/>
    <property type="match status" value="1"/>
</dbReference>
<feature type="transmembrane region" description="Helical" evidence="5">
    <location>
        <begin position="944"/>
        <end position="962"/>
    </location>
</feature>
<feature type="transmembrane region" description="Helical" evidence="5">
    <location>
        <begin position="1027"/>
        <end position="1048"/>
    </location>
</feature>
<evidence type="ECO:0000256" key="2">
    <source>
        <dbReference type="ARBA" id="ARBA00022692"/>
    </source>
</evidence>
<feature type="transmembrane region" description="Helical" evidence="5">
    <location>
        <begin position="707"/>
        <end position="725"/>
    </location>
</feature>
<feature type="transmembrane region" description="Helical" evidence="5">
    <location>
        <begin position="258"/>
        <end position="278"/>
    </location>
</feature>
<feature type="transmembrane region" description="Helical" evidence="5">
    <location>
        <begin position="410"/>
        <end position="429"/>
    </location>
</feature>
<feature type="transmembrane region" description="Helical" evidence="5">
    <location>
        <begin position="172"/>
        <end position="190"/>
    </location>
</feature>
<keyword evidence="3 5" id="KW-1133">Transmembrane helix</keyword>
<keyword evidence="2 5" id="KW-0812">Transmembrane</keyword>
<dbReference type="CDD" id="cd17317">
    <property type="entry name" value="MFS_SLC22"/>
    <property type="match status" value="2"/>
</dbReference>
<dbReference type="Pfam" id="PF07690">
    <property type="entry name" value="MFS_1"/>
    <property type="match status" value="2"/>
</dbReference>
<dbReference type="InterPro" id="IPR011701">
    <property type="entry name" value="MFS"/>
</dbReference>
<feature type="transmembrane region" description="Helical" evidence="5">
    <location>
        <begin position="435"/>
        <end position="458"/>
    </location>
</feature>
<feature type="transmembrane region" description="Helical" evidence="5">
    <location>
        <begin position="382"/>
        <end position="403"/>
    </location>
</feature>
<dbReference type="AlphaFoldDB" id="A0A182MYV4"/>
<feature type="transmembrane region" description="Helical" evidence="5">
    <location>
        <begin position="230"/>
        <end position="252"/>
    </location>
</feature>
<dbReference type="STRING" id="7168.A0A182MYV4"/>
<name>A0A182MYV4_9DIPT</name>
<comment type="subcellular location">
    <subcellularLocation>
        <location evidence="1">Membrane</location>
        <topology evidence="1">Multi-pass membrane protein</topology>
    </subcellularLocation>
</comment>
<feature type="transmembrane region" description="Helical" evidence="5">
    <location>
        <begin position="915"/>
        <end position="932"/>
    </location>
</feature>
<dbReference type="EnsemblMetazoa" id="ADIR000559-RA">
    <property type="protein sequence ID" value="ADIR000559-PA"/>
    <property type="gene ID" value="ADIR000559"/>
</dbReference>
<keyword evidence="8" id="KW-1185">Reference proteome</keyword>
<feature type="transmembrane region" description="Helical" evidence="5">
    <location>
        <begin position="800"/>
        <end position="820"/>
    </location>
</feature>
<proteinExistence type="predicted"/>
<evidence type="ECO:0000256" key="5">
    <source>
        <dbReference type="SAM" id="Phobius"/>
    </source>
</evidence>
<dbReference type="SUPFAM" id="SSF103473">
    <property type="entry name" value="MFS general substrate transporter"/>
    <property type="match status" value="2"/>
</dbReference>
<dbReference type="InterPro" id="IPR020846">
    <property type="entry name" value="MFS_dom"/>
</dbReference>
<feature type="transmembrane region" description="Helical" evidence="5">
    <location>
        <begin position="470"/>
        <end position="489"/>
    </location>
</feature>
<dbReference type="InterPro" id="IPR005829">
    <property type="entry name" value="Sugar_transporter_CS"/>
</dbReference>
<reference evidence="7" key="2">
    <citation type="submission" date="2020-05" db="UniProtKB">
        <authorList>
            <consortium name="EnsemblMetazoa"/>
        </authorList>
    </citation>
    <scope>IDENTIFICATION</scope>
    <source>
        <strain evidence="7">WRAIR2</strain>
    </source>
</reference>
<organism evidence="7 8">
    <name type="scientific">Anopheles dirus</name>
    <dbReference type="NCBI Taxonomy" id="7168"/>
    <lineage>
        <taxon>Eukaryota</taxon>
        <taxon>Metazoa</taxon>
        <taxon>Ecdysozoa</taxon>
        <taxon>Arthropoda</taxon>
        <taxon>Hexapoda</taxon>
        <taxon>Insecta</taxon>
        <taxon>Pterygota</taxon>
        <taxon>Neoptera</taxon>
        <taxon>Endopterygota</taxon>
        <taxon>Diptera</taxon>
        <taxon>Nematocera</taxon>
        <taxon>Culicoidea</taxon>
        <taxon>Culicidae</taxon>
        <taxon>Anophelinae</taxon>
        <taxon>Anopheles</taxon>
    </lineage>
</organism>
<dbReference type="PROSITE" id="PS50850">
    <property type="entry name" value="MFS"/>
    <property type="match status" value="2"/>
</dbReference>
<dbReference type="InterPro" id="IPR036259">
    <property type="entry name" value="MFS_trans_sf"/>
</dbReference>
<feature type="transmembrane region" description="Helical" evidence="5">
    <location>
        <begin position="737"/>
        <end position="757"/>
    </location>
</feature>
<feature type="transmembrane region" description="Helical" evidence="5">
    <location>
        <begin position="349"/>
        <end position="370"/>
    </location>
</feature>
<evidence type="ECO:0000256" key="4">
    <source>
        <dbReference type="ARBA" id="ARBA00023136"/>
    </source>
</evidence>
<feature type="transmembrane region" description="Helical" evidence="5">
    <location>
        <begin position="882"/>
        <end position="903"/>
    </location>
</feature>
<dbReference type="Proteomes" id="UP000075884">
    <property type="component" value="Unassembled WGS sequence"/>
</dbReference>
<feature type="transmembrane region" description="Helical" evidence="5">
    <location>
        <begin position="769"/>
        <end position="788"/>
    </location>
</feature>
<feature type="domain" description="Major facilitator superfamily (MFS) profile" evidence="6">
    <location>
        <begin position="103"/>
        <end position="523"/>
    </location>
</feature>
<evidence type="ECO:0000256" key="3">
    <source>
        <dbReference type="ARBA" id="ARBA00022989"/>
    </source>
</evidence>
<feature type="transmembrane region" description="Helical" evidence="5">
    <location>
        <begin position="24"/>
        <end position="43"/>
    </location>
</feature>
<accession>A0A182MYV4</accession>